<dbReference type="Gene3D" id="2.60.40.2320">
    <property type="match status" value="1"/>
</dbReference>
<gene>
    <name evidence="3" type="ORF">JOC83_003730</name>
</gene>
<dbReference type="RefSeq" id="WP_205188865.1">
    <property type="nucleotide sequence ID" value="NZ_JAFBFC010000009.1"/>
</dbReference>
<dbReference type="InterPro" id="IPR004193">
    <property type="entry name" value="Glyco_hydro_13_N"/>
</dbReference>
<dbReference type="InterPro" id="IPR040697">
    <property type="entry name" value="PulA_N1"/>
</dbReference>
<dbReference type="SUPFAM" id="SSF81296">
    <property type="entry name" value="E set domains"/>
    <property type="match status" value="1"/>
</dbReference>
<dbReference type="Gene3D" id="2.60.40.1180">
    <property type="entry name" value="Golgi alpha-mannosidase II"/>
    <property type="match status" value="1"/>
</dbReference>
<reference evidence="3 4" key="1">
    <citation type="submission" date="2021-01" db="EMBL/GenBank/DDBJ databases">
        <title>Genomic Encyclopedia of Type Strains, Phase IV (KMG-IV): sequencing the most valuable type-strain genomes for metagenomic binning, comparative biology and taxonomic classification.</title>
        <authorList>
            <person name="Goeker M."/>
        </authorList>
    </citation>
    <scope>NUCLEOTIDE SEQUENCE [LARGE SCALE GENOMIC DNA]</scope>
    <source>
        <strain evidence="3 4">DSM 104297</strain>
    </source>
</reference>
<dbReference type="SUPFAM" id="SSF51445">
    <property type="entry name" value="(Trans)glycosidases"/>
    <property type="match status" value="1"/>
</dbReference>
<evidence type="ECO:0000313" key="4">
    <source>
        <dbReference type="Proteomes" id="UP000809829"/>
    </source>
</evidence>
<dbReference type="NCBIfam" id="TIGR02104">
    <property type="entry name" value="pulA_typeI"/>
    <property type="match status" value="1"/>
</dbReference>
<dbReference type="Gene3D" id="3.20.20.80">
    <property type="entry name" value="Glycosidases"/>
    <property type="match status" value="1"/>
</dbReference>
<accession>A0ABS2QZG4</accession>
<protein>
    <submittedName>
        <fullName evidence="3">Pullulanase</fullName>
        <ecNumber evidence="3">3.2.1.41</ecNumber>
    </submittedName>
</protein>
<name>A0ABS2QZG4_9BACI</name>
<dbReference type="InterPro" id="IPR006047">
    <property type="entry name" value="GH13_cat_dom"/>
</dbReference>
<dbReference type="GO" id="GO:0051060">
    <property type="term" value="F:pullulanase activity"/>
    <property type="evidence" value="ECO:0007669"/>
    <property type="project" value="UniProtKB-EC"/>
</dbReference>
<dbReference type="SMART" id="SM00642">
    <property type="entry name" value="Aamy"/>
    <property type="match status" value="1"/>
</dbReference>
<dbReference type="InterPro" id="IPR014756">
    <property type="entry name" value="Ig_E-set"/>
</dbReference>
<dbReference type="EMBL" id="JAFBFC010000009">
    <property type="protein sequence ID" value="MBM7704871.1"/>
    <property type="molecule type" value="Genomic_DNA"/>
</dbReference>
<dbReference type="CDD" id="cd11341">
    <property type="entry name" value="AmyAc_Pullulanase_LD-like"/>
    <property type="match status" value="1"/>
</dbReference>
<dbReference type="Pfam" id="PF21653">
    <property type="entry name" value="pulA_all-beta"/>
    <property type="match status" value="1"/>
</dbReference>
<dbReference type="InterPro" id="IPR011840">
    <property type="entry name" value="PulA_typeI"/>
</dbReference>
<dbReference type="CDD" id="cd02860">
    <property type="entry name" value="E_set_Pullulanase"/>
    <property type="match status" value="1"/>
</dbReference>
<keyword evidence="4" id="KW-1185">Reference proteome</keyword>
<dbReference type="Proteomes" id="UP000809829">
    <property type="component" value="Unassembled WGS sequence"/>
</dbReference>
<dbReference type="InterPro" id="IPR017853">
    <property type="entry name" value="GH"/>
</dbReference>
<dbReference type="PANTHER" id="PTHR43002">
    <property type="entry name" value="GLYCOGEN DEBRANCHING ENZYME"/>
    <property type="match status" value="1"/>
</dbReference>
<evidence type="ECO:0000259" key="2">
    <source>
        <dbReference type="SMART" id="SM00642"/>
    </source>
</evidence>
<keyword evidence="3" id="KW-0378">Hydrolase</keyword>
<organism evidence="3 4">
    <name type="scientific">Priestia iocasae</name>
    <dbReference type="NCBI Taxonomy" id="2291674"/>
    <lineage>
        <taxon>Bacteria</taxon>
        <taxon>Bacillati</taxon>
        <taxon>Bacillota</taxon>
        <taxon>Bacilli</taxon>
        <taxon>Bacillales</taxon>
        <taxon>Bacillaceae</taxon>
        <taxon>Priestia</taxon>
    </lineage>
</organism>
<evidence type="ECO:0000256" key="1">
    <source>
        <dbReference type="ARBA" id="ARBA00008061"/>
    </source>
</evidence>
<evidence type="ECO:0000313" key="3">
    <source>
        <dbReference type="EMBL" id="MBM7704871.1"/>
    </source>
</evidence>
<dbReference type="EC" id="3.2.1.41" evidence="3"/>
<dbReference type="InterPro" id="IPR049117">
    <property type="entry name" value="pulA_all-beta"/>
</dbReference>
<dbReference type="Pfam" id="PF02922">
    <property type="entry name" value="CBM_48"/>
    <property type="match status" value="1"/>
</dbReference>
<keyword evidence="3" id="KW-0326">Glycosidase</keyword>
<comment type="caution">
    <text evidence="3">The sequence shown here is derived from an EMBL/GenBank/DDBJ whole genome shotgun (WGS) entry which is preliminary data.</text>
</comment>
<dbReference type="InterPro" id="IPR013780">
    <property type="entry name" value="Glyco_hydro_b"/>
</dbReference>
<dbReference type="InterPro" id="IPR013783">
    <property type="entry name" value="Ig-like_fold"/>
</dbReference>
<sequence>MPYIKRTFEAYLDKMDLITILIPKSYHEGKSNAFNLIHSHSTQELEIIQTVSLEEHIKYECTFSEPVGIGESYEIKEEHGATTDLQIGAVIRTDEFDHSFSYEGKDLGITYDSQETMFRVWAPTATQVKVKVVHPETNEVSIKEMERIERGVWTLTEREEREGYHYAFLVCVNRIWREAVDPYAVALTPNSEYGVIIDLAKTATSKPTKPSFSALTDAVIYEMHVRDFSIHESSGISEKGKYLGVVEEGTKSKHGIKTGLSYLKELGITHVELMPVNDFDGVDELNPKKSYNWGYNPLFFNAPEGSYASDPHNPYARIIELKDMISTLQKNGLRVILDVVYNHVYIREESSFEKIVPGYFFRHDQFGMPSNGTGVGNDFASEKFMARKFIVDSIEYWLREYGVDGFRFDLMGILDIETMKCVRQKIDEVDSTVILFGEGWDLNTPLPYDEKAIIHNAHHLPVVGFFNDRFRDSIKGSTFNLYDRGFIAGHHHKKEEVKQSIAGSVSYEKGSKYLFKEPYQTINYIESHDNHTTWDKLKRCNEHESDDILRKRHRLGTMMVLLSQGIPFLHSGQEFYRTKNGMENSYNAPDSVNALDWDRCYEYDEDVHYIKEIISLRKHHQAFRLPSTSLIREHLSFVDSNDCIVAYKLTNVSKFGPWKNIIVAFNNDLEPQNLILEEEGWHVAVSDMKVDFDGYAYIEGNVINIAPISVLVLFQK</sequence>
<feature type="domain" description="Glycosyl hydrolase family 13 catalytic" evidence="2">
    <location>
        <begin position="222"/>
        <end position="617"/>
    </location>
</feature>
<dbReference type="Pfam" id="PF17999">
    <property type="entry name" value="PulA_N1"/>
    <property type="match status" value="1"/>
</dbReference>
<proteinExistence type="inferred from homology"/>
<dbReference type="Gene3D" id="2.60.40.10">
    <property type="entry name" value="Immunoglobulins"/>
    <property type="match status" value="1"/>
</dbReference>
<comment type="similarity">
    <text evidence="1">Belongs to the glycosyl hydrolase 13 family.</text>
</comment>